<dbReference type="AlphaFoldDB" id="A0A5M9J8L8"/>
<comment type="caution">
    <text evidence="1">The sequence shown here is derived from an EMBL/GenBank/DDBJ whole genome shotgun (WGS) entry which is preliminary data.</text>
</comment>
<evidence type="ECO:0000313" key="1">
    <source>
        <dbReference type="EMBL" id="KAA8564633.1"/>
    </source>
</evidence>
<dbReference type="Proteomes" id="UP000322873">
    <property type="component" value="Unassembled WGS sequence"/>
</dbReference>
<gene>
    <name evidence="1" type="ORF">EYC84_011544</name>
</gene>
<evidence type="ECO:0000313" key="2">
    <source>
        <dbReference type="Proteomes" id="UP000322873"/>
    </source>
</evidence>
<sequence length="116" mass="13278">MISTRESCSLQGRHACSYSNPKLHWEKEKARPRRVFLSWKRLALALIENYDTCPRLTHIRTILSHPNPQARRNSEPKMAGKKIATLAKSNHSFSLLPIHAIPNTCTVPVRKRKLVA</sequence>
<reference evidence="1 2" key="1">
    <citation type="submission" date="2019-06" db="EMBL/GenBank/DDBJ databases">
        <title>Genome Sequence of the Brown Rot Fungal Pathogen Monilinia fructicola.</title>
        <authorList>
            <person name="De Miccolis Angelini R.M."/>
            <person name="Landi L."/>
            <person name="Abate D."/>
            <person name="Pollastro S."/>
            <person name="Romanazzi G."/>
            <person name="Faretra F."/>
        </authorList>
    </citation>
    <scope>NUCLEOTIDE SEQUENCE [LARGE SCALE GENOMIC DNA]</scope>
    <source>
        <strain evidence="1 2">Mfrc123</strain>
    </source>
</reference>
<keyword evidence="2" id="KW-1185">Reference proteome</keyword>
<accession>A0A5M9J8L8</accession>
<dbReference type="EMBL" id="VICG01000015">
    <property type="protein sequence ID" value="KAA8564633.1"/>
    <property type="molecule type" value="Genomic_DNA"/>
</dbReference>
<name>A0A5M9J8L8_MONFR</name>
<organism evidence="1 2">
    <name type="scientific">Monilinia fructicola</name>
    <name type="common">Brown rot fungus</name>
    <name type="synonym">Ciboria fructicola</name>
    <dbReference type="NCBI Taxonomy" id="38448"/>
    <lineage>
        <taxon>Eukaryota</taxon>
        <taxon>Fungi</taxon>
        <taxon>Dikarya</taxon>
        <taxon>Ascomycota</taxon>
        <taxon>Pezizomycotina</taxon>
        <taxon>Leotiomycetes</taxon>
        <taxon>Helotiales</taxon>
        <taxon>Sclerotiniaceae</taxon>
        <taxon>Monilinia</taxon>
    </lineage>
</organism>
<protein>
    <submittedName>
        <fullName evidence="1">Uncharacterized protein</fullName>
    </submittedName>
</protein>
<proteinExistence type="predicted"/>